<keyword evidence="4" id="KW-1185">Reference proteome</keyword>
<evidence type="ECO:0000313" key="4">
    <source>
        <dbReference type="Proteomes" id="UP000198828"/>
    </source>
</evidence>
<organism evidence="3 4">
    <name type="scientific">Tepidimicrobium xylanilyticum</name>
    <dbReference type="NCBI Taxonomy" id="1123352"/>
    <lineage>
        <taxon>Bacteria</taxon>
        <taxon>Bacillati</taxon>
        <taxon>Bacillota</taxon>
        <taxon>Tissierellia</taxon>
        <taxon>Tissierellales</taxon>
        <taxon>Tepidimicrobiaceae</taxon>
        <taxon>Tepidimicrobium</taxon>
    </lineage>
</organism>
<dbReference type="InterPro" id="IPR000825">
    <property type="entry name" value="SUF_FeS_clus_asmbl_SufBD_core"/>
</dbReference>
<name>A0A1H2ZZB9_9FIRM</name>
<dbReference type="InterPro" id="IPR011542">
    <property type="entry name" value="SUF_FeS_clus_asmbl_SufD"/>
</dbReference>
<dbReference type="AlphaFoldDB" id="A0A1H2ZZB9"/>
<dbReference type="OrthoDB" id="9803529at2"/>
<evidence type="ECO:0000256" key="1">
    <source>
        <dbReference type="ARBA" id="ARBA00043967"/>
    </source>
</evidence>
<dbReference type="SUPFAM" id="SSF101960">
    <property type="entry name" value="Stabilizer of iron transporter SufD"/>
    <property type="match status" value="1"/>
</dbReference>
<accession>A0A1H2ZZB9</accession>
<feature type="domain" description="SUF system FeS cluster assembly SufBD core" evidence="2">
    <location>
        <begin position="92"/>
        <end position="322"/>
    </location>
</feature>
<dbReference type="InterPro" id="IPR055346">
    <property type="entry name" value="Fe-S_cluster_assembly_SufBD"/>
</dbReference>
<dbReference type="EMBL" id="FNNG01000008">
    <property type="protein sequence ID" value="SDX22009.1"/>
    <property type="molecule type" value="Genomic_DNA"/>
</dbReference>
<dbReference type="Pfam" id="PF01458">
    <property type="entry name" value="SUFBD_core"/>
    <property type="match status" value="1"/>
</dbReference>
<protein>
    <submittedName>
        <fullName evidence="3">FeS assembly protein SufD</fullName>
    </submittedName>
</protein>
<evidence type="ECO:0000313" key="3">
    <source>
        <dbReference type="EMBL" id="SDX22009.1"/>
    </source>
</evidence>
<gene>
    <name evidence="3" type="ORF">SAMN05660923_01915</name>
</gene>
<proteinExistence type="inferred from homology"/>
<dbReference type="RefSeq" id="WP_093753126.1">
    <property type="nucleotide sequence ID" value="NZ_FNNG01000008.1"/>
</dbReference>
<dbReference type="PANTHER" id="PTHR30508:SF1">
    <property type="entry name" value="UPF0051 PROTEIN ABCI8, CHLOROPLASTIC-RELATED"/>
    <property type="match status" value="1"/>
</dbReference>
<dbReference type="NCBIfam" id="TIGR01981">
    <property type="entry name" value="sufD"/>
    <property type="match status" value="1"/>
</dbReference>
<dbReference type="InterPro" id="IPR037284">
    <property type="entry name" value="SUF_FeS_clus_asmbl_SufBD_sf"/>
</dbReference>
<comment type="similarity">
    <text evidence="1">Belongs to the iron-sulfur cluster assembly SufBD family.</text>
</comment>
<dbReference type="Proteomes" id="UP000198828">
    <property type="component" value="Unassembled WGS sequence"/>
</dbReference>
<dbReference type="GO" id="GO:0016226">
    <property type="term" value="P:iron-sulfur cluster assembly"/>
    <property type="evidence" value="ECO:0007669"/>
    <property type="project" value="InterPro"/>
</dbReference>
<sequence>MKMINSKVRSINVVDYKKDYIKFDTKLPEGVILEKINKSKNEIVMDYLIVKEFEKTKNEFTPFIEESYNTGIVYYIPRNIKIDKPIKIEFNMDEENPVVINQNIIVAEEGSETTIIMDYTSCGEVEAFHKGITKIFAKENAKINIIKIQRMNDKSQSSDYNIAYIKSNGKINWITVELGSCIANSNYSNYLEGEASKAYLSSIYLGNGNKKMDLEYSMIHEGPMSISNIESKGVLMNHAKKMFKGNLDFKKGARLSKGKEEEYVILLDPTVKSESIPALLCHEDDVEGEHAASAGQINENKLFYLMSRGLEEKEAKKLIVEASFKPIIDRIPFEDYQKIVLDEVERRLIDGKN</sequence>
<evidence type="ECO:0000259" key="2">
    <source>
        <dbReference type="Pfam" id="PF01458"/>
    </source>
</evidence>
<dbReference type="PANTHER" id="PTHR30508">
    <property type="entry name" value="FES CLUSTER ASSEMBLY PROTEIN SUF"/>
    <property type="match status" value="1"/>
</dbReference>
<reference evidence="3 4" key="1">
    <citation type="submission" date="2016-10" db="EMBL/GenBank/DDBJ databases">
        <authorList>
            <person name="de Groot N.N."/>
        </authorList>
    </citation>
    <scope>NUCLEOTIDE SEQUENCE [LARGE SCALE GENOMIC DNA]</scope>
    <source>
        <strain evidence="3 4">DSM 23310</strain>
    </source>
</reference>